<comment type="similarity">
    <text evidence="2">Belongs to the NifD/NifK/NifE/NifN family.</text>
</comment>
<dbReference type="AlphaFoldDB" id="A0A0J6ZP24"/>
<dbReference type="InParanoid" id="A0A0J6ZP24"/>
<dbReference type="PATRIC" id="fig|1122219.3.peg.887"/>
<sequence>MLDATPKKIVDRTALRVNPCKTCQPVGAMYCALGVHQCMPHSHGSQGCCSYHRTVLSRHFKEPAIATTSSFTEGACVFGGGSNLKKAVKNIFETYDPYIIAVHTTCLSETIGDDLKSYIDEIDIPAGKLVIHTNTPSYIGSHITGFGNMMCGFINYLSKKSNTVSDKIGIFPGFVNPGDMRELKRLATSMEAKYIMFPDTSDVMDAPNKGTYQMYPKGGTTVAEIKELGSVRKVLGLGTIVSKPAAEKLKVKCGVDFDLVPYPIGIRATDTYLMKLSHLYKTEIPAAIADERGRVLDGMIDAQQYFAGKKVAVYGDPDTVLGIAAFCLELGMIPYYMITGTPSDAFEKEGAALFEGYDVKPGVIKANADLFYMQQLIKNDPVELLIGNTHGKLIAKAEDIPIVRAGFPVMDRYFGAEQPIVGYRGAMRLAEMILNALLDRKDRDADDTDLELVL</sequence>
<dbReference type="PANTHER" id="PTHR33712">
    <property type="entry name" value="LIGHT-INDEPENDENT PROTOCHLOROPHYLLIDE REDUCTASE SUBUNIT B"/>
    <property type="match status" value="1"/>
</dbReference>
<accession>A0A0J6ZP24</accession>
<dbReference type="PROSITE" id="PS00699">
    <property type="entry name" value="NITROGENASE_1_1"/>
    <property type="match status" value="1"/>
</dbReference>
<name>A0A0J6ZP24_9FIRM</name>
<evidence type="ECO:0000313" key="5">
    <source>
        <dbReference type="Proteomes" id="UP000036503"/>
    </source>
</evidence>
<keyword evidence="1 2" id="KW-0535">Nitrogen fixation</keyword>
<dbReference type="InterPro" id="IPR000510">
    <property type="entry name" value="Nase/OxRdtase_comp1"/>
</dbReference>
<dbReference type="Proteomes" id="UP000036503">
    <property type="component" value="Unassembled WGS sequence"/>
</dbReference>
<dbReference type="PROSITE" id="PS00090">
    <property type="entry name" value="NITROGENASE_1_2"/>
    <property type="match status" value="1"/>
</dbReference>
<evidence type="ECO:0000259" key="3">
    <source>
        <dbReference type="Pfam" id="PF00148"/>
    </source>
</evidence>
<reference evidence="4 5" key="1">
    <citation type="submission" date="2015-06" db="EMBL/GenBank/DDBJ databases">
        <title>Draft genome sequence of beer spoilage bacterium Megasphaera cerevisiae type strain 20462.</title>
        <authorList>
            <person name="Kutumbaka K."/>
            <person name="Pasmowitz J."/>
            <person name="Mategko J."/>
            <person name="Reyes D."/>
            <person name="Friedrich A."/>
            <person name="Han S."/>
            <person name="Martens-Habbena W."/>
            <person name="Neal-McKinney J."/>
            <person name="Janagama H.K."/>
            <person name="Nadala C."/>
            <person name="Samadpour M."/>
        </authorList>
    </citation>
    <scope>NUCLEOTIDE SEQUENCE [LARGE SCALE GENOMIC DNA]</scope>
    <source>
        <strain evidence="4 5">DSM 20462</strain>
    </source>
</reference>
<keyword evidence="5" id="KW-1185">Reference proteome</keyword>
<dbReference type="STRING" id="39029.BSR42_09780"/>
<proteinExistence type="inferred from homology"/>
<protein>
    <submittedName>
        <fullName evidence="4">Nitrogenase molybdenum-iron protein subunit beta</fullName>
    </submittedName>
</protein>
<dbReference type="Gene3D" id="3.40.50.1980">
    <property type="entry name" value="Nitrogenase molybdenum iron protein domain"/>
    <property type="match status" value="3"/>
</dbReference>
<gene>
    <name evidence="4" type="ORF">AB840_06880</name>
</gene>
<dbReference type="GO" id="GO:0016163">
    <property type="term" value="F:nitrogenase activity"/>
    <property type="evidence" value="ECO:0007669"/>
    <property type="project" value="InterPro"/>
</dbReference>
<evidence type="ECO:0000313" key="4">
    <source>
        <dbReference type="EMBL" id="KMO86636.1"/>
    </source>
</evidence>
<dbReference type="Pfam" id="PF00148">
    <property type="entry name" value="Oxidored_nitro"/>
    <property type="match status" value="1"/>
</dbReference>
<comment type="caution">
    <text evidence="4">The sequence shown here is derived from an EMBL/GenBank/DDBJ whole genome shotgun (WGS) entry which is preliminary data.</text>
</comment>
<dbReference type="SUPFAM" id="SSF53807">
    <property type="entry name" value="Helical backbone' metal receptor"/>
    <property type="match status" value="1"/>
</dbReference>
<evidence type="ECO:0000256" key="1">
    <source>
        <dbReference type="ARBA" id="ARBA00023231"/>
    </source>
</evidence>
<feature type="domain" description="Nitrogenase/oxidoreductase component 1" evidence="3">
    <location>
        <begin position="23"/>
        <end position="437"/>
    </location>
</feature>
<dbReference type="EMBL" id="LEKT01000018">
    <property type="protein sequence ID" value="KMO86636.1"/>
    <property type="molecule type" value="Genomic_DNA"/>
</dbReference>
<dbReference type="InterPro" id="IPR050152">
    <property type="entry name" value="ChlB/BchB/BchZ"/>
</dbReference>
<dbReference type="PANTHER" id="PTHR33712:SF7">
    <property type="entry name" value="LIGHT-INDEPENDENT PROTOCHLOROPHYLLIDE REDUCTASE SUBUNIT B"/>
    <property type="match status" value="1"/>
</dbReference>
<organism evidence="4 5">
    <name type="scientific">Megasphaera cerevisiae DSM 20462</name>
    <dbReference type="NCBI Taxonomy" id="1122219"/>
    <lineage>
        <taxon>Bacteria</taxon>
        <taxon>Bacillati</taxon>
        <taxon>Bacillota</taxon>
        <taxon>Negativicutes</taxon>
        <taxon>Veillonellales</taxon>
        <taxon>Veillonellaceae</taxon>
        <taxon>Megasphaera</taxon>
    </lineage>
</organism>
<dbReference type="Gene3D" id="1.20.89.10">
    <property type="entry name" value="Nitrogenase Molybdenum-iron Protein, subunit B, domain 4"/>
    <property type="match status" value="1"/>
</dbReference>
<evidence type="ECO:0000256" key="2">
    <source>
        <dbReference type="RuleBase" id="RU004021"/>
    </source>
</evidence>
<dbReference type="RefSeq" id="WP_048514100.1">
    <property type="nucleotide sequence ID" value="NZ_FUXD01000019.1"/>
</dbReference>
<dbReference type="InterPro" id="IPR000318">
    <property type="entry name" value="Nase_comp1_CS"/>
</dbReference>
<dbReference type="OrthoDB" id="9767044at2"/>